<reference evidence="2" key="1">
    <citation type="submission" date="2018-02" db="EMBL/GenBank/DDBJ databases">
        <title>Rhizophora mucronata_Transcriptome.</title>
        <authorList>
            <person name="Meera S.P."/>
            <person name="Sreeshan A."/>
            <person name="Augustine A."/>
        </authorList>
    </citation>
    <scope>NUCLEOTIDE SEQUENCE</scope>
    <source>
        <tissue evidence="2">Leaf</tissue>
    </source>
</reference>
<accession>A0A2P2QKE9</accession>
<dbReference type="AlphaFoldDB" id="A0A2P2QKE9"/>
<sequence length="52" mass="5790">MNVKAGILTGKKVLILTIGMRGRGPKRRRRTKKNTRTGTRIEPGVGTVTERE</sequence>
<evidence type="ECO:0000256" key="1">
    <source>
        <dbReference type="SAM" id="MobiDB-lite"/>
    </source>
</evidence>
<feature type="region of interest" description="Disordered" evidence="1">
    <location>
        <begin position="21"/>
        <end position="52"/>
    </location>
</feature>
<name>A0A2P2QKE9_RHIMU</name>
<organism evidence="2">
    <name type="scientific">Rhizophora mucronata</name>
    <name type="common">Asiatic mangrove</name>
    <dbReference type="NCBI Taxonomy" id="61149"/>
    <lineage>
        <taxon>Eukaryota</taxon>
        <taxon>Viridiplantae</taxon>
        <taxon>Streptophyta</taxon>
        <taxon>Embryophyta</taxon>
        <taxon>Tracheophyta</taxon>
        <taxon>Spermatophyta</taxon>
        <taxon>Magnoliopsida</taxon>
        <taxon>eudicotyledons</taxon>
        <taxon>Gunneridae</taxon>
        <taxon>Pentapetalae</taxon>
        <taxon>rosids</taxon>
        <taxon>fabids</taxon>
        <taxon>Malpighiales</taxon>
        <taxon>Rhizophoraceae</taxon>
        <taxon>Rhizophora</taxon>
    </lineage>
</organism>
<proteinExistence type="predicted"/>
<feature type="compositionally biased region" description="Basic residues" evidence="1">
    <location>
        <begin position="23"/>
        <end position="35"/>
    </location>
</feature>
<dbReference type="EMBL" id="GGEC01086959">
    <property type="protein sequence ID" value="MBX67443.1"/>
    <property type="molecule type" value="Transcribed_RNA"/>
</dbReference>
<evidence type="ECO:0000313" key="2">
    <source>
        <dbReference type="EMBL" id="MBX67443.1"/>
    </source>
</evidence>
<protein>
    <submittedName>
        <fullName evidence="2">Uncharacterized protein</fullName>
    </submittedName>
</protein>